<dbReference type="Proteomes" id="UP000197065">
    <property type="component" value="Unassembled WGS sequence"/>
</dbReference>
<protein>
    <submittedName>
        <fullName evidence="3">Predicted nicotinamide N-methyase</fullName>
    </submittedName>
</protein>
<evidence type="ECO:0000256" key="1">
    <source>
        <dbReference type="ARBA" id="ARBA00022603"/>
    </source>
</evidence>
<evidence type="ECO:0000313" key="3">
    <source>
        <dbReference type="EMBL" id="SNB78188.1"/>
    </source>
</evidence>
<dbReference type="SUPFAM" id="SSF53335">
    <property type="entry name" value="S-adenosyl-L-methionine-dependent methyltransferases"/>
    <property type="match status" value="1"/>
</dbReference>
<accession>A0A212RZI6</accession>
<dbReference type="GO" id="GO:0032259">
    <property type="term" value="P:methylation"/>
    <property type="evidence" value="ECO:0007669"/>
    <property type="project" value="UniProtKB-KW"/>
</dbReference>
<dbReference type="CDD" id="cd02440">
    <property type="entry name" value="AdoMet_MTases"/>
    <property type="match status" value="1"/>
</dbReference>
<dbReference type="InterPro" id="IPR050078">
    <property type="entry name" value="Ribosomal_L11_MeTrfase_PrmA"/>
</dbReference>
<sequence>MALDHRRFVREHCSIGRPGSLPELLLYMAGDADRLWRMTSAERADQAVDLPFWAFPWIGGQGLGRWLLDNKAEVAGRRVLDLGAGSGLVAIAALLAGARAAIGADIDPFAIAAMELNAALNDVCLEARAGDLLALPPPSVDLVLVGDLFYEATMARRLLPWLQECHNRAIRVLVGDPQRPYLPSGQFRRISTLEIEAAAELEDRAIKSVGVFELHVTDAGKKAD</sequence>
<dbReference type="PANTHER" id="PTHR43648">
    <property type="entry name" value="ELECTRON TRANSFER FLAVOPROTEIN BETA SUBUNIT LYSINE METHYLTRANSFERASE"/>
    <property type="match status" value="1"/>
</dbReference>
<dbReference type="PANTHER" id="PTHR43648:SF1">
    <property type="entry name" value="ELECTRON TRANSFER FLAVOPROTEIN BETA SUBUNIT LYSINE METHYLTRANSFERASE"/>
    <property type="match status" value="1"/>
</dbReference>
<evidence type="ECO:0000256" key="2">
    <source>
        <dbReference type="ARBA" id="ARBA00022679"/>
    </source>
</evidence>
<evidence type="ECO:0000313" key="4">
    <source>
        <dbReference type="Proteomes" id="UP000197065"/>
    </source>
</evidence>
<dbReference type="AlphaFoldDB" id="A0A212RZI6"/>
<organism evidence="3 4">
    <name type="scientific">Arboricoccus pini</name>
    <dbReference type="NCBI Taxonomy" id="1963835"/>
    <lineage>
        <taxon>Bacteria</taxon>
        <taxon>Pseudomonadati</taxon>
        <taxon>Pseudomonadota</taxon>
        <taxon>Alphaproteobacteria</taxon>
        <taxon>Geminicoccales</taxon>
        <taxon>Geminicoccaceae</taxon>
        <taxon>Arboricoccus</taxon>
    </lineage>
</organism>
<reference evidence="3 4" key="1">
    <citation type="submission" date="2017-06" db="EMBL/GenBank/DDBJ databases">
        <authorList>
            <person name="Kim H.J."/>
            <person name="Triplett B.A."/>
        </authorList>
    </citation>
    <scope>NUCLEOTIDE SEQUENCE [LARGE SCALE GENOMIC DNA]</scope>
    <source>
        <strain evidence="3 4">B29T1</strain>
    </source>
</reference>
<proteinExistence type="predicted"/>
<gene>
    <name evidence="3" type="ORF">SAMN07250955_11812</name>
</gene>
<keyword evidence="4" id="KW-1185">Reference proteome</keyword>
<name>A0A212RZI6_9PROT</name>
<keyword evidence="2" id="KW-0808">Transferase</keyword>
<dbReference type="GO" id="GO:0016279">
    <property type="term" value="F:protein-lysine N-methyltransferase activity"/>
    <property type="evidence" value="ECO:0007669"/>
    <property type="project" value="TreeGrafter"/>
</dbReference>
<keyword evidence="1" id="KW-0489">Methyltransferase</keyword>
<dbReference type="RefSeq" id="WP_165769687.1">
    <property type="nucleotide sequence ID" value="NZ_FYEH01000018.1"/>
</dbReference>
<dbReference type="InterPro" id="IPR029063">
    <property type="entry name" value="SAM-dependent_MTases_sf"/>
</dbReference>
<dbReference type="Gene3D" id="3.40.50.150">
    <property type="entry name" value="Vaccinia Virus protein VP39"/>
    <property type="match status" value="1"/>
</dbReference>
<dbReference type="Pfam" id="PF06325">
    <property type="entry name" value="PrmA"/>
    <property type="match status" value="1"/>
</dbReference>
<dbReference type="EMBL" id="FYEH01000018">
    <property type="protein sequence ID" value="SNB78188.1"/>
    <property type="molecule type" value="Genomic_DNA"/>
</dbReference>